<organism evidence="3">
    <name type="scientific">Eucalyptus grandis</name>
    <name type="common">Flooded gum</name>
    <dbReference type="NCBI Taxonomy" id="71139"/>
    <lineage>
        <taxon>Eukaryota</taxon>
        <taxon>Viridiplantae</taxon>
        <taxon>Streptophyta</taxon>
        <taxon>Embryophyta</taxon>
        <taxon>Tracheophyta</taxon>
        <taxon>Spermatophyta</taxon>
        <taxon>Magnoliopsida</taxon>
        <taxon>eudicotyledons</taxon>
        <taxon>Gunneridae</taxon>
        <taxon>Pentapetalae</taxon>
        <taxon>rosids</taxon>
        <taxon>malvids</taxon>
        <taxon>Myrtales</taxon>
        <taxon>Myrtaceae</taxon>
        <taxon>Myrtoideae</taxon>
        <taxon>Eucalypteae</taxon>
        <taxon>Eucalyptus</taxon>
    </lineage>
</organism>
<sequence>MGDYIELSEKLNCPADGVFEFYSRQCYLFPTIMPTVFKEVKRIKPEGSERNWTFVNAASCGSWMDTVGPIDTENKSIKWTLLAGDVPLKSYKSLSVVHHFSISEGGCVAKVVLTFEKKHDHGPVPIDYMKVLCDMLRAVEEYVQNDTH</sequence>
<dbReference type="InterPro" id="IPR000916">
    <property type="entry name" value="Bet_v_I/MLP"/>
</dbReference>
<dbReference type="KEGG" id="egr:104453696"/>
<dbReference type="AlphaFoldDB" id="A0A059BEM3"/>
<dbReference type="InParanoid" id="A0A059BEM3"/>
<evidence type="ECO:0000313" key="3">
    <source>
        <dbReference type="EMBL" id="KCW64563.1"/>
    </source>
</evidence>
<comment type="similarity">
    <text evidence="1">Belongs to the MLP family.</text>
</comment>
<gene>
    <name evidence="3" type="ORF">EUGRSUZ_G02167</name>
</gene>
<dbReference type="PANTHER" id="PTHR31338">
    <property type="entry name" value="POLYKETIDE CYCLASE/DEHYDRASE AND LIPID TRANSPORT SUPERFAMILY PROTEIN"/>
    <property type="match status" value="1"/>
</dbReference>
<dbReference type="SUPFAM" id="SSF55961">
    <property type="entry name" value="Bet v1-like"/>
    <property type="match status" value="1"/>
</dbReference>
<dbReference type="EMBL" id="KK198759">
    <property type="protein sequence ID" value="KCW64563.1"/>
    <property type="molecule type" value="Genomic_DNA"/>
</dbReference>
<dbReference type="Gene3D" id="3.30.530.20">
    <property type="match status" value="1"/>
</dbReference>
<dbReference type="InterPro" id="IPR052006">
    <property type="entry name" value="MLP-like"/>
</dbReference>
<protein>
    <recommendedName>
        <fullName evidence="2">Bet v I/Major latex protein domain-containing protein</fullName>
    </recommendedName>
</protein>
<reference evidence="3" key="1">
    <citation type="submission" date="2013-07" db="EMBL/GenBank/DDBJ databases">
        <title>The genome of Eucalyptus grandis.</title>
        <authorList>
            <person name="Schmutz J."/>
            <person name="Hayes R."/>
            <person name="Myburg A."/>
            <person name="Tuskan G."/>
            <person name="Grattapaglia D."/>
            <person name="Rokhsar D.S."/>
        </authorList>
    </citation>
    <scope>NUCLEOTIDE SEQUENCE</scope>
    <source>
        <tissue evidence="3">Leaf extractions</tissue>
    </source>
</reference>
<dbReference type="GO" id="GO:0006952">
    <property type="term" value="P:defense response"/>
    <property type="evidence" value="ECO:0007669"/>
    <property type="project" value="InterPro"/>
</dbReference>
<name>A0A059BEM3_EUCGR</name>
<proteinExistence type="inferred from homology"/>
<evidence type="ECO:0000259" key="2">
    <source>
        <dbReference type="SMART" id="SM01037"/>
    </source>
</evidence>
<dbReference type="Gramene" id="KCW64563">
    <property type="protein sequence ID" value="KCW64563"/>
    <property type="gene ID" value="EUGRSUZ_G02167"/>
</dbReference>
<evidence type="ECO:0000256" key="1">
    <source>
        <dbReference type="ARBA" id="ARBA00038242"/>
    </source>
</evidence>
<feature type="domain" description="Bet v I/Major latex protein" evidence="2">
    <location>
        <begin position="1"/>
        <end position="146"/>
    </location>
</feature>
<dbReference type="SMART" id="SM01037">
    <property type="entry name" value="Bet_v_1"/>
    <property type="match status" value="1"/>
</dbReference>
<dbReference type="Pfam" id="PF00407">
    <property type="entry name" value="Bet_v_1"/>
    <property type="match status" value="1"/>
</dbReference>
<accession>A0A059BEM3</accession>
<dbReference type="InterPro" id="IPR023393">
    <property type="entry name" value="START-like_dom_sf"/>
</dbReference>
<dbReference type="PANTHER" id="PTHR31338:SF20">
    <property type="entry name" value="BET V I_MAJOR LATEX PROTEIN DOMAIN-CONTAINING PROTEIN"/>
    <property type="match status" value="1"/>
</dbReference>